<evidence type="ECO:0000256" key="2">
    <source>
        <dbReference type="ARBA" id="ARBA00022630"/>
    </source>
</evidence>
<comment type="cofactor">
    <cofactor evidence="1">
        <name>FAD</name>
        <dbReference type="ChEBI" id="CHEBI:57692"/>
    </cofactor>
</comment>
<protein>
    <submittedName>
        <fullName evidence="6">Aminoacetone oxidase family FAD-binding enzyme</fullName>
    </submittedName>
</protein>
<proteinExistence type="predicted"/>
<sequence>MKETDILIIGGGAAGMMAAAGASESGRSRVVLVEKMPRPGRKIMVSGKGRCNLTNLKDWNGFSSHVHPKANFLKNAFYGFPSGKTMDFFRENGLDTVVERGDRVFPASYRSADVVDALLRAAKNSGAEILTGQEAVSVIKKDGYFETALASGAAIRSGKVIIATGGLSYPSTGSTGDGYAWAGKFGHSIRQCFPSLTALVPAGYKILPERMPEKGHIDRQYPLSELGKSLEGNQLKNISLLVKIDGNEAAEEFGDLDFTDGGIEGPVGFKVSRKCVSAIMNGSKVRFVIDLKPAVDTAALERRVLALWDDISGDRRSIRKSEKEKFRILLGKLMPMSLTDGFLRTSGTVDVHRLAGKLKAWEFDIAGYVGYERCVITAGGVSTGEISQKTMESKLVEGLYFAGEVIDIDCDTGGYNLQSAFSTGMLAGRSAAAGLEGPGKASV</sequence>
<dbReference type="AlphaFoldDB" id="A0A9D9HCS9"/>
<evidence type="ECO:0000256" key="3">
    <source>
        <dbReference type="ARBA" id="ARBA00022827"/>
    </source>
</evidence>
<reference evidence="6" key="2">
    <citation type="journal article" date="2021" name="PeerJ">
        <title>Extensive microbial diversity within the chicken gut microbiome revealed by metagenomics and culture.</title>
        <authorList>
            <person name="Gilroy R."/>
            <person name="Ravi A."/>
            <person name="Getino M."/>
            <person name="Pursley I."/>
            <person name="Horton D.L."/>
            <person name="Alikhan N.F."/>
            <person name="Baker D."/>
            <person name="Gharbi K."/>
            <person name="Hall N."/>
            <person name="Watson M."/>
            <person name="Adriaenssens E.M."/>
            <person name="Foster-Nyarko E."/>
            <person name="Jarju S."/>
            <person name="Secka A."/>
            <person name="Antonio M."/>
            <person name="Oren A."/>
            <person name="Chaudhuri R.R."/>
            <person name="La Ragione R."/>
            <person name="Hildebrand F."/>
            <person name="Pallen M.J."/>
        </authorList>
    </citation>
    <scope>NUCLEOTIDE SEQUENCE</scope>
    <source>
        <strain evidence="6">20514</strain>
    </source>
</reference>
<reference evidence="6" key="1">
    <citation type="submission" date="2020-10" db="EMBL/GenBank/DDBJ databases">
        <authorList>
            <person name="Gilroy R."/>
        </authorList>
    </citation>
    <scope>NUCLEOTIDE SEQUENCE</scope>
    <source>
        <strain evidence="6">20514</strain>
    </source>
</reference>
<dbReference type="InterPro" id="IPR036188">
    <property type="entry name" value="FAD/NAD-bd_sf"/>
</dbReference>
<dbReference type="PANTHER" id="PTHR42887:SF2">
    <property type="entry name" value="OS12G0638800 PROTEIN"/>
    <property type="match status" value="1"/>
</dbReference>
<organism evidence="6 7">
    <name type="scientific">Candidatus Cryptobacteroides merdigallinarum</name>
    <dbReference type="NCBI Taxonomy" id="2840770"/>
    <lineage>
        <taxon>Bacteria</taxon>
        <taxon>Pseudomonadati</taxon>
        <taxon>Bacteroidota</taxon>
        <taxon>Bacteroidia</taxon>
        <taxon>Bacteroidales</taxon>
        <taxon>Candidatus Cryptobacteroides</taxon>
    </lineage>
</organism>
<dbReference type="PRINTS" id="PR00411">
    <property type="entry name" value="PNDRDTASEI"/>
</dbReference>
<evidence type="ECO:0000259" key="4">
    <source>
        <dbReference type="Pfam" id="PF03486"/>
    </source>
</evidence>
<dbReference type="Pfam" id="PF03486">
    <property type="entry name" value="HI0933_like"/>
    <property type="match status" value="1"/>
</dbReference>
<dbReference type="InterPro" id="IPR057661">
    <property type="entry name" value="RsdA/BaiN/AoA(So)_Rossmann"/>
</dbReference>
<dbReference type="Gene3D" id="3.50.50.60">
    <property type="entry name" value="FAD/NAD(P)-binding domain"/>
    <property type="match status" value="1"/>
</dbReference>
<dbReference type="PRINTS" id="PR00368">
    <property type="entry name" value="FADPNR"/>
</dbReference>
<dbReference type="InterPro" id="IPR055178">
    <property type="entry name" value="RsdA/BaiN/AoA(So)-like_dom"/>
</dbReference>
<dbReference type="PANTHER" id="PTHR42887">
    <property type="entry name" value="OS12G0638800 PROTEIN"/>
    <property type="match status" value="1"/>
</dbReference>
<name>A0A9D9HCS9_9BACT</name>
<feature type="domain" description="RsdA/BaiN/AoA(So)-like insert" evidence="5">
    <location>
        <begin position="227"/>
        <end position="373"/>
    </location>
</feature>
<dbReference type="SUPFAM" id="SSF51905">
    <property type="entry name" value="FAD/NAD(P)-binding domain"/>
    <property type="match status" value="1"/>
</dbReference>
<evidence type="ECO:0000259" key="5">
    <source>
        <dbReference type="Pfam" id="PF22780"/>
    </source>
</evidence>
<comment type="caution">
    <text evidence="6">The sequence shown here is derived from an EMBL/GenBank/DDBJ whole genome shotgun (WGS) entry which is preliminary data.</text>
</comment>
<feature type="domain" description="RsdA/BaiN/AoA(So)-like Rossmann fold-like" evidence="4">
    <location>
        <begin position="5"/>
        <end position="429"/>
    </location>
</feature>
<evidence type="ECO:0000256" key="1">
    <source>
        <dbReference type="ARBA" id="ARBA00001974"/>
    </source>
</evidence>
<dbReference type="NCBIfam" id="TIGR00275">
    <property type="entry name" value="aminoacetone oxidase family FAD-binding enzyme"/>
    <property type="match status" value="1"/>
</dbReference>
<dbReference type="EMBL" id="JADIMQ010000134">
    <property type="protein sequence ID" value="MBO8449475.1"/>
    <property type="molecule type" value="Genomic_DNA"/>
</dbReference>
<dbReference type="Gene3D" id="2.40.30.10">
    <property type="entry name" value="Translation factors"/>
    <property type="match status" value="1"/>
</dbReference>
<evidence type="ECO:0000313" key="6">
    <source>
        <dbReference type="EMBL" id="MBO8449475.1"/>
    </source>
</evidence>
<keyword evidence="3" id="KW-0274">FAD</keyword>
<dbReference type="Pfam" id="PF22780">
    <property type="entry name" value="HI0933_like_1st"/>
    <property type="match status" value="1"/>
</dbReference>
<keyword evidence="2" id="KW-0285">Flavoprotein</keyword>
<dbReference type="SUPFAM" id="SSF160996">
    <property type="entry name" value="HI0933 insert domain-like"/>
    <property type="match status" value="1"/>
</dbReference>
<dbReference type="Proteomes" id="UP000810252">
    <property type="component" value="Unassembled WGS sequence"/>
</dbReference>
<dbReference type="Gene3D" id="1.10.8.260">
    <property type="entry name" value="HI0933 insert domain-like"/>
    <property type="match status" value="1"/>
</dbReference>
<evidence type="ECO:0000313" key="7">
    <source>
        <dbReference type="Proteomes" id="UP000810252"/>
    </source>
</evidence>
<dbReference type="InterPro" id="IPR004792">
    <property type="entry name" value="BaiN-like"/>
</dbReference>
<dbReference type="InterPro" id="IPR023166">
    <property type="entry name" value="BaiN-like_dom_sf"/>
</dbReference>
<accession>A0A9D9HCS9</accession>
<gene>
    <name evidence="6" type="ORF">IAC29_09465</name>
</gene>